<dbReference type="Gene3D" id="6.10.280.40">
    <property type="match status" value="1"/>
</dbReference>
<evidence type="ECO:0000256" key="5">
    <source>
        <dbReference type="ARBA" id="ARBA00022842"/>
    </source>
</evidence>
<evidence type="ECO:0000256" key="3">
    <source>
        <dbReference type="ARBA" id="ARBA00022801"/>
    </source>
</evidence>
<dbReference type="InterPro" id="IPR027417">
    <property type="entry name" value="P-loop_NTPase"/>
</dbReference>
<sequence>MKTCSLFKTAAAASAVTVMAGSGAMLANSFKSRREMQEYLWGLVADARRYCSTDMTMVITEVCGDQPNKVFQDAKVYISKHVSTRMSSSIRVFKHEKDVNLTFTVEEEDNVFTHTFQGVELRWILRCHQIDGTKFRYYELTFPKKAKEMVIRSYLPFVSREAARQRVKTRTTYNRGYLLCGPTGTGKSSLVAAMANYLKADVYDLDLSQVSSSSQLQTLLMETTNTSIILVEDIDCLPEFKKRSFKKVDETKATLSGFLDFMDRGCSNCGDQRIIVFTATNKEKLGSAFLRERGIDVHIHMPYCTPDAFEILASNYLSITTHKLFSEIKESILQTEVTPGEVAEQLLGCGSVNKVLETLVEFLAAKKGKAQEA</sequence>
<reference evidence="8 9" key="1">
    <citation type="submission" date="2021-05" db="EMBL/GenBank/DDBJ databases">
        <title>Genome Assembly of Synthetic Allotetraploid Brassica napus Reveals Homoeologous Exchanges between Subgenomes.</title>
        <authorList>
            <person name="Davis J.T."/>
        </authorList>
    </citation>
    <scope>NUCLEOTIDE SEQUENCE [LARGE SCALE GENOMIC DNA]</scope>
    <source>
        <strain evidence="9">cv. Da-Ae</strain>
        <tissue evidence="8">Seedling</tissue>
    </source>
</reference>
<feature type="domain" description="AAA+ ATPase" evidence="7">
    <location>
        <begin position="173"/>
        <end position="305"/>
    </location>
</feature>
<comment type="caution">
    <text evidence="8">The sequence shown here is derived from an EMBL/GenBank/DDBJ whole genome shotgun (WGS) entry which is preliminary data.</text>
</comment>
<dbReference type="InterPro" id="IPR050747">
    <property type="entry name" value="Mitochondrial_chaperone_BCS1"/>
</dbReference>
<evidence type="ECO:0000256" key="1">
    <source>
        <dbReference type="ARBA" id="ARBA00001946"/>
    </source>
</evidence>
<keyword evidence="5" id="KW-0460">Magnesium</keyword>
<keyword evidence="9" id="KW-1185">Reference proteome</keyword>
<dbReference type="EMBL" id="JAGKQM010000018">
    <property type="protein sequence ID" value="KAH0862153.1"/>
    <property type="molecule type" value="Genomic_DNA"/>
</dbReference>
<keyword evidence="4" id="KW-0547">Nucleotide-binding</keyword>
<dbReference type="Proteomes" id="UP000824890">
    <property type="component" value="Unassembled WGS sequence"/>
</dbReference>
<dbReference type="InterPro" id="IPR058017">
    <property type="entry name" value="At3g28540-like_C"/>
</dbReference>
<dbReference type="InterPro" id="IPR025753">
    <property type="entry name" value="AAA_N_dom"/>
</dbReference>
<evidence type="ECO:0000259" key="7">
    <source>
        <dbReference type="SMART" id="SM00382"/>
    </source>
</evidence>
<evidence type="ECO:0000256" key="6">
    <source>
        <dbReference type="ARBA" id="ARBA00049360"/>
    </source>
</evidence>
<dbReference type="SUPFAM" id="SSF52540">
    <property type="entry name" value="P-loop containing nucleoside triphosphate hydrolases"/>
    <property type="match status" value="1"/>
</dbReference>
<dbReference type="Pfam" id="PF00004">
    <property type="entry name" value="AAA"/>
    <property type="match status" value="1"/>
</dbReference>
<evidence type="ECO:0000313" key="9">
    <source>
        <dbReference type="Proteomes" id="UP000824890"/>
    </source>
</evidence>
<dbReference type="Pfam" id="PF25568">
    <property type="entry name" value="AAA_lid_At3g28540"/>
    <property type="match status" value="1"/>
</dbReference>
<organism evidence="8 9">
    <name type="scientific">Brassica napus</name>
    <name type="common">Rape</name>
    <dbReference type="NCBI Taxonomy" id="3708"/>
    <lineage>
        <taxon>Eukaryota</taxon>
        <taxon>Viridiplantae</taxon>
        <taxon>Streptophyta</taxon>
        <taxon>Embryophyta</taxon>
        <taxon>Tracheophyta</taxon>
        <taxon>Spermatophyta</taxon>
        <taxon>Magnoliopsida</taxon>
        <taxon>eudicotyledons</taxon>
        <taxon>Gunneridae</taxon>
        <taxon>Pentapetalae</taxon>
        <taxon>rosids</taxon>
        <taxon>malvids</taxon>
        <taxon>Brassicales</taxon>
        <taxon>Brassicaceae</taxon>
        <taxon>Brassiceae</taxon>
        <taxon>Brassica</taxon>
    </lineage>
</organism>
<dbReference type="PANTHER" id="PTHR23070">
    <property type="entry name" value="BCS1 AAA-TYPE ATPASE"/>
    <property type="match status" value="1"/>
</dbReference>
<evidence type="ECO:0000313" key="8">
    <source>
        <dbReference type="EMBL" id="KAH0862153.1"/>
    </source>
</evidence>
<dbReference type="InterPro" id="IPR003593">
    <property type="entry name" value="AAA+_ATPase"/>
</dbReference>
<evidence type="ECO:0000256" key="4">
    <source>
        <dbReference type="ARBA" id="ARBA00022840"/>
    </source>
</evidence>
<keyword evidence="3" id="KW-0378">Hydrolase</keyword>
<dbReference type="SMART" id="SM00382">
    <property type="entry name" value="AAA"/>
    <property type="match status" value="1"/>
</dbReference>
<dbReference type="Gene3D" id="3.40.50.300">
    <property type="entry name" value="P-loop containing nucleotide triphosphate hydrolases"/>
    <property type="match status" value="1"/>
</dbReference>
<comment type="similarity">
    <text evidence="2">Belongs to the AAA ATPase family. BCS1 subfamily.</text>
</comment>
<accession>A0ABQ7Y493</accession>
<name>A0ABQ7Y493_BRANA</name>
<comment type="catalytic activity">
    <reaction evidence="6">
        <text>ATP + H2O = ADP + phosphate + H(+)</text>
        <dbReference type="Rhea" id="RHEA:13065"/>
        <dbReference type="ChEBI" id="CHEBI:15377"/>
        <dbReference type="ChEBI" id="CHEBI:15378"/>
        <dbReference type="ChEBI" id="CHEBI:30616"/>
        <dbReference type="ChEBI" id="CHEBI:43474"/>
        <dbReference type="ChEBI" id="CHEBI:456216"/>
    </reaction>
</comment>
<keyword evidence="4" id="KW-0067">ATP-binding</keyword>
<dbReference type="InterPro" id="IPR003959">
    <property type="entry name" value="ATPase_AAA_core"/>
</dbReference>
<gene>
    <name evidence="8" type="ORF">HID58_079364</name>
</gene>
<protein>
    <recommendedName>
        <fullName evidence="7">AAA+ ATPase domain-containing protein</fullName>
    </recommendedName>
</protein>
<proteinExistence type="inferred from homology"/>
<comment type="cofactor">
    <cofactor evidence="1">
        <name>Mg(2+)</name>
        <dbReference type="ChEBI" id="CHEBI:18420"/>
    </cofactor>
</comment>
<dbReference type="Pfam" id="PF14363">
    <property type="entry name" value="AAA_assoc"/>
    <property type="match status" value="1"/>
</dbReference>
<evidence type="ECO:0000256" key="2">
    <source>
        <dbReference type="ARBA" id="ARBA00007448"/>
    </source>
</evidence>